<evidence type="ECO:0000313" key="2">
    <source>
        <dbReference type="EMBL" id="MCW3474207.1"/>
    </source>
</evidence>
<reference evidence="2" key="2">
    <citation type="submission" date="2022-10" db="EMBL/GenBank/DDBJ databases">
        <authorList>
            <person name="Trinh H.N."/>
        </authorList>
    </citation>
    <scope>NUCLEOTIDE SEQUENCE</scope>
    <source>
        <strain evidence="2">RN2-1</strain>
    </source>
</reference>
<dbReference type="AlphaFoldDB" id="A0AA41YRJ9"/>
<evidence type="ECO:0008006" key="4">
    <source>
        <dbReference type="Google" id="ProtNLM"/>
    </source>
</evidence>
<dbReference type="Proteomes" id="UP001165679">
    <property type="component" value="Unassembled WGS sequence"/>
</dbReference>
<evidence type="ECO:0000313" key="3">
    <source>
        <dbReference type="Proteomes" id="UP001165679"/>
    </source>
</evidence>
<keyword evidence="3" id="KW-1185">Reference proteome</keyword>
<keyword evidence="1" id="KW-0472">Membrane</keyword>
<accession>A0AA41YRJ9</accession>
<feature type="transmembrane region" description="Helical" evidence="1">
    <location>
        <begin position="43"/>
        <end position="64"/>
    </location>
</feature>
<organism evidence="2 3">
    <name type="scientific">Limobrevibacterium gyesilva</name>
    <dbReference type="NCBI Taxonomy" id="2991712"/>
    <lineage>
        <taxon>Bacteria</taxon>
        <taxon>Pseudomonadati</taxon>
        <taxon>Pseudomonadota</taxon>
        <taxon>Alphaproteobacteria</taxon>
        <taxon>Acetobacterales</taxon>
        <taxon>Acetobacteraceae</taxon>
        <taxon>Limobrevibacterium</taxon>
    </lineage>
</organism>
<protein>
    <recommendedName>
        <fullName evidence="4">DUF1360 domain-containing protein</fullName>
    </recommendedName>
</protein>
<proteinExistence type="predicted"/>
<sequence length="116" mass="12566">MSLAWLLVGVLCVWRLTHLLVVEHGPWRVMARLRARLGGGFWAGLFDCFYCLSLWIAAPVAWLVGDGALARLLLWPALSGGAILLERAMAGRTESGTAIYAEDAGAEREGSDGVLR</sequence>
<reference evidence="2" key="1">
    <citation type="submission" date="2022-09" db="EMBL/GenBank/DDBJ databases">
        <title>Rhodovastum sp. nov. RN2-1 isolated from soil in Seongnam, South Korea.</title>
        <authorList>
            <person name="Le N.T."/>
        </authorList>
    </citation>
    <scope>NUCLEOTIDE SEQUENCE</scope>
    <source>
        <strain evidence="2">RN2-1</strain>
    </source>
</reference>
<name>A0AA41YRJ9_9PROT</name>
<keyword evidence="1" id="KW-1133">Transmembrane helix</keyword>
<gene>
    <name evidence="2" type="ORF">OL599_06410</name>
</gene>
<keyword evidence="1" id="KW-0812">Transmembrane</keyword>
<dbReference type="EMBL" id="JAPDNT010000003">
    <property type="protein sequence ID" value="MCW3474207.1"/>
    <property type="molecule type" value="Genomic_DNA"/>
</dbReference>
<dbReference type="RefSeq" id="WP_264712832.1">
    <property type="nucleotide sequence ID" value="NZ_JAPDNT010000003.1"/>
</dbReference>
<evidence type="ECO:0000256" key="1">
    <source>
        <dbReference type="SAM" id="Phobius"/>
    </source>
</evidence>
<comment type="caution">
    <text evidence="2">The sequence shown here is derived from an EMBL/GenBank/DDBJ whole genome shotgun (WGS) entry which is preliminary data.</text>
</comment>